<dbReference type="EMBL" id="CABVQG010000004">
    <property type="protein sequence ID" value="VWC54970.1"/>
    <property type="molecule type" value="Genomic_DNA"/>
</dbReference>
<evidence type="ECO:0000313" key="4">
    <source>
        <dbReference type="Proteomes" id="UP000494120"/>
    </source>
</evidence>
<organism evidence="2 5">
    <name type="scientific">Burkholderia aenigmatica</name>
    <dbReference type="NCBI Taxonomy" id="2015348"/>
    <lineage>
        <taxon>Bacteria</taxon>
        <taxon>Pseudomonadati</taxon>
        <taxon>Pseudomonadota</taxon>
        <taxon>Betaproteobacteria</taxon>
        <taxon>Burkholderiales</taxon>
        <taxon>Burkholderiaceae</taxon>
        <taxon>Burkholderia</taxon>
        <taxon>Burkholderia cepacia complex</taxon>
    </lineage>
</organism>
<gene>
    <name evidence="3" type="ORF">BLA17378_01452</name>
    <name evidence="2" type="ORF">BLA3211_05088</name>
</gene>
<sequence>MTKSTATCRIAALRASGSGDRAAGDDVLQPDAATGLE</sequence>
<evidence type="ECO:0000313" key="3">
    <source>
        <dbReference type="EMBL" id="VWC54970.1"/>
    </source>
</evidence>
<dbReference type="Proteomes" id="UP000494120">
    <property type="component" value="Unassembled WGS sequence"/>
</dbReference>
<feature type="region of interest" description="Disordered" evidence="1">
    <location>
        <begin position="16"/>
        <end position="37"/>
    </location>
</feature>
<dbReference type="EMBL" id="CABWIL020000019">
    <property type="protein sequence ID" value="CAB3968640.1"/>
    <property type="molecule type" value="Genomic_DNA"/>
</dbReference>
<dbReference type="Proteomes" id="UP000494301">
    <property type="component" value="Unassembled WGS sequence"/>
</dbReference>
<proteinExistence type="predicted"/>
<evidence type="ECO:0000313" key="5">
    <source>
        <dbReference type="Proteomes" id="UP000494301"/>
    </source>
</evidence>
<accession>A0A6J5JAT5</accession>
<dbReference type="AlphaFoldDB" id="A0A6J5JAT5"/>
<evidence type="ECO:0000313" key="2">
    <source>
        <dbReference type="EMBL" id="CAB3968640.1"/>
    </source>
</evidence>
<evidence type="ECO:0000256" key="1">
    <source>
        <dbReference type="SAM" id="MobiDB-lite"/>
    </source>
</evidence>
<keyword evidence="4" id="KW-1185">Reference proteome</keyword>
<name>A0A6J5JAT5_9BURK</name>
<reference evidence="2 5" key="1">
    <citation type="submission" date="2020-04" db="EMBL/GenBank/DDBJ databases">
        <authorList>
            <person name="Depoorter E."/>
        </authorList>
    </citation>
    <scope>NUCLEOTIDE SEQUENCE [LARGE SCALE GENOMIC DNA]</scope>
    <source>
        <strain evidence="2 5">BCC0217</strain>
        <strain evidence="3 4">R-17378</strain>
    </source>
</reference>
<protein>
    <submittedName>
        <fullName evidence="2">Uncharacterized protein</fullName>
    </submittedName>
</protein>